<proteinExistence type="predicted"/>
<name>A0ABV4X1R6_9CYAN</name>
<keyword evidence="3" id="KW-1185">Reference proteome</keyword>
<sequence>MNTNRPKITPILSTIFQQLALVLLLITSANTVLTGCTNPLQKQPELKENSSEGKSVNQQQQNKDDDDDDEKKEKSQGKDSDDD</sequence>
<dbReference type="Proteomes" id="UP001576774">
    <property type="component" value="Unassembled WGS sequence"/>
</dbReference>
<feature type="region of interest" description="Disordered" evidence="1">
    <location>
        <begin position="35"/>
        <end position="83"/>
    </location>
</feature>
<evidence type="ECO:0000256" key="1">
    <source>
        <dbReference type="SAM" id="MobiDB-lite"/>
    </source>
</evidence>
<organism evidence="2 3">
    <name type="scientific">Floridaenema aerugineum BLCC-F46</name>
    <dbReference type="NCBI Taxonomy" id="3153654"/>
    <lineage>
        <taxon>Bacteria</taxon>
        <taxon>Bacillati</taxon>
        <taxon>Cyanobacteriota</taxon>
        <taxon>Cyanophyceae</taxon>
        <taxon>Oscillatoriophycideae</taxon>
        <taxon>Aerosakkonematales</taxon>
        <taxon>Aerosakkonemataceae</taxon>
        <taxon>Floridanema</taxon>
        <taxon>Floridanema aerugineum</taxon>
    </lineage>
</organism>
<dbReference type="EMBL" id="JBHFNQ010000045">
    <property type="protein sequence ID" value="MFB2876251.1"/>
    <property type="molecule type" value="Genomic_DNA"/>
</dbReference>
<evidence type="ECO:0008006" key="4">
    <source>
        <dbReference type="Google" id="ProtNLM"/>
    </source>
</evidence>
<evidence type="ECO:0000313" key="2">
    <source>
        <dbReference type="EMBL" id="MFB2876251.1"/>
    </source>
</evidence>
<comment type="caution">
    <text evidence="2">The sequence shown here is derived from an EMBL/GenBank/DDBJ whole genome shotgun (WGS) entry which is preliminary data.</text>
</comment>
<feature type="compositionally biased region" description="Basic and acidic residues" evidence="1">
    <location>
        <begin position="71"/>
        <end position="83"/>
    </location>
</feature>
<reference evidence="2 3" key="1">
    <citation type="submission" date="2024-09" db="EMBL/GenBank/DDBJ databases">
        <title>Floridaenema gen nov. (Aerosakkonemataceae, Aerosakkonematales ord. nov., Cyanobacteria) from benthic tropical and subtropical fresh waters, with the description of four new species.</title>
        <authorList>
            <person name="Moretto J.A."/>
            <person name="Berthold D.E."/>
            <person name="Lefler F.W."/>
            <person name="Huang I.-S."/>
            <person name="Laughinghouse H. IV."/>
        </authorList>
    </citation>
    <scope>NUCLEOTIDE SEQUENCE [LARGE SCALE GENOMIC DNA]</scope>
    <source>
        <strain evidence="2 3">BLCC-F46</strain>
    </source>
</reference>
<evidence type="ECO:0000313" key="3">
    <source>
        <dbReference type="Proteomes" id="UP001576774"/>
    </source>
</evidence>
<dbReference type="RefSeq" id="WP_413269390.1">
    <property type="nucleotide sequence ID" value="NZ_JBHFNQ010000045.1"/>
</dbReference>
<protein>
    <recommendedName>
        <fullName evidence="4">Lipoprotein</fullName>
    </recommendedName>
</protein>
<accession>A0ABV4X1R6</accession>
<gene>
    <name evidence="2" type="ORF">ACE1CC_05105</name>
</gene>